<sequence>MQHLVGWFQDVDQAAAAADIAAISDDTLFAQGDIIRVPEEMSNVMAVACITAAVTFTSAQLQSPSLRQLANMDILPVVRAAVFGSSPALMDLSKNPFALIPNESLTFNTNTDDAAVIEIYGLLWLTDGPAVPVSGEIFTVRATAAIVLAGGAWINGNLTFSQDLPFGDYDVVGMRAESANLLCARLVFPGKPWRPGVPGANVPGDIDHPLFRMGAGGIMGSFNTNNPPTVDMIGISDSAENVLLDLIKRG</sequence>
<dbReference type="EMBL" id="LAZR01003367">
    <property type="protein sequence ID" value="KKN19098.1"/>
    <property type="molecule type" value="Genomic_DNA"/>
</dbReference>
<dbReference type="AlphaFoldDB" id="A0A0F9RP87"/>
<reference evidence="1" key="1">
    <citation type="journal article" date="2015" name="Nature">
        <title>Complex archaea that bridge the gap between prokaryotes and eukaryotes.</title>
        <authorList>
            <person name="Spang A."/>
            <person name="Saw J.H."/>
            <person name="Jorgensen S.L."/>
            <person name="Zaremba-Niedzwiedzka K."/>
            <person name="Martijn J."/>
            <person name="Lind A.E."/>
            <person name="van Eijk R."/>
            <person name="Schleper C."/>
            <person name="Guy L."/>
            <person name="Ettema T.J."/>
        </authorList>
    </citation>
    <scope>NUCLEOTIDE SEQUENCE</scope>
</reference>
<proteinExistence type="predicted"/>
<name>A0A0F9RP87_9ZZZZ</name>
<protein>
    <submittedName>
        <fullName evidence="1">Uncharacterized protein</fullName>
    </submittedName>
</protein>
<gene>
    <name evidence="1" type="ORF">LCGC14_0949260</name>
</gene>
<organism evidence="1">
    <name type="scientific">marine sediment metagenome</name>
    <dbReference type="NCBI Taxonomy" id="412755"/>
    <lineage>
        <taxon>unclassified sequences</taxon>
        <taxon>metagenomes</taxon>
        <taxon>ecological metagenomes</taxon>
    </lineage>
</organism>
<accession>A0A0F9RP87</accession>
<evidence type="ECO:0000313" key="1">
    <source>
        <dbReference type="EMBL" id="KKN19098.1"/>
    </source>
</evidence>
<comment type="caution">
    <text evidence="1">The sequence shown here is derived from an EMBL/GenBank/DDBJ whole genome shotgun (WGS) entry which is preliminary data.</text>
</comment>